<gene>
    <name evidence="7" type="ORF">FQP86_14305</name>
</gene>
<protein>
    <submittedName>
        <fullName evidence="7">Sigma-70 family RNA polymerase sigma factor</fullName>
    </submittedName>
</protein>
<dbReference type="InterPro" id="IPR039425">
    <property type="entry name" value="RNA_pol_sigma-70-like"/>
</dbReference>
<dbReference type="InterPro" id="IPR007627">
    <property type="entry name" value="RNA_pol_sigma70_r2"/>
</dbReference>
<evidence type="ECO:0000313" key="8">
    <source>
        <dbReference type="Proteomes" id="UP000319941"/>
    </source>
</evidence>
<keyword evidence="4" id="KW-0804">Transcription</keyword>
<dbReference type="InterPro" id="IPR014284">
    <property type="entry name" value="RNA_pol_sigma-70_dom"/>
</dbReference>
<keyword evidence="2" id="KW-0805">Transcription regulation</keyword>
<feature type="domain" description="RNA polymerase sigma factor 70 region 4 type 2" evidence="6">
    <location>
        <begin position="124"/>
        <end position="176"/>
    </location>
</feature>
<dbReference type="SUPFAM" id="SSF88946">
    <property type="entry name" value="Sigma2 domain of RNA polymerase sigma factors"/>
    <property type="match status" value="1"/>
</dbReference>
<dbReference type="PANTHER" id="PTHR43133">
    <property type="entry name" value="RNA POLYMERASE ECF-TYPE SIGMA FACTO"/>
    <property type="match status" value="1"/>
</dbReference>
<dbReference type="SUPFAM" id="SSF88659">
    <property type="entry name" value="Sigma3 and sigma4 domains of RNA polymerase sigma factors"/>
    <property type="match status" value="1"/>
</dbReference>
<proteinExistence type="inferred from homology"/>
<accession>A0A558HGV3</accession>
<dbReference type="Pfam" id="PF08281">
    <property type="entry name" value="Sigma70_r4_2"/>
    <property type="match status" value="1"/>
</dbReference>
<dbReference type="OrthoDB" id="9784272at2"/>
<dbReference type="InterPro" id="IPR013324">
    <property type="entry name" value="RNA_pol_sigma_r3/r4-like"/>
</dbReference>
<dbReference type="RefSeq" id="WP_024951267.1">
    <property type="nucleotide sequence ID" value="NZ_CAWOWR010000002.1"/>
</dbReference>
<reference evidence="7 8" key="1">
    <citation type="submission" date="2019-07" db="EMBL/GenBank/DDBJ databases">
        <title>Diversity of Bacteria from Kongsfjorden, Arctic.</title>
        <authorList>
            <person name="Yu Y."/>
        </authorList>
    </citation>
    <scope>NUCLEOTIDE SEQUENCE [LARGE SCALE GENOMIC DNA]</scope>
    <source>
        <strain evidence="7 8">SM1923</strain>
    </source>
</reference>
<dbReference type="GO" id="GO:0016987">
    <property type="term" value="F:sigma factor activity"/>
    <property type="evidence" value="ECO:0007669"/>
    <property type="project" value="UniProtKB-KW"/>
</dbReference>
<evidence type="ECO:0000256" key="1">
    <source>
        <dbReference type="ARBA" id="ARBA00010641"/>
    </source>
</evidence>
<dbReference type="Proteomes" id="UP000319941">
    <property type="component" value="Unassembled WGS sequence"/>
</dbReference>
<evidence type="ECO:0000256" key="4">
    <source>
        <dbReference type="ARBA" id="ARBA00023163"/>
    </source>
</evidence>
<organism evidence="7 8">
    <name type="scientific">Cobetia crustatorum</name>
    <dbReference type="NCBI Taxonomy" id="553385"/>
    <lineage>
        <taxon>Bacteria</taxon>
        <taxon>Pseudomonadati</taxon>
        <taxon>Pseudomonadota</taxon>
        <taxon>Gammaproteobacteria</taxon>
        <taxon>Oceanospirillales</taxon>
        <taxon>Halomonadaceae</taxon>
        <taxon>Cobetia</taxon>
    </lineage>
</organism>
<evidence type="ECO:0000259" key="5">
    <source>
        <dbReference type="Pfam" id="PF04542"/>
    </source>
</evidence>
<dbReference type="AlphaFoldDB" id="A0A558HGV3"/>
<evidence type="ECO:0000256" key="2">
    <source>
        <dbReference type="ARBA" id="ARBA00023015"/>
    </source>
</evidence>
<dbReference type="Pfam" id="PF04542">
    <property type="entry name" value="Sigma70_r2"/>
    <property type="match status" value="1"/>
</dbReference>
<dbReference type="GO" id="GO:0006352">
    <property type="term" value="P:DNA-templated transcription initiation"/>
    <property type="evidence" value="ECO:0007669"/>
    <property type="project" value="InterPro"/>
</dbReference>
<dbReference type="STRING" id="553385.GCA_000591415_00989"/>
<comment type="similarity">
    <text evidence="1">Belongs to the sigma-70 factor family. ECF subfamily.</text>
</comment>
<feature type="domain" description="RNA polymerase sigma-70 region 2" evidence="5">
    <location>
        <begin position="27"/>
        <end position="94"/>
    </location>
</feature>
<dbReference type="Gene3D" id="1.10.1740.10">
    <property type="match status" value="1"/>
</dbReference>
<evidence type="ECO:0000256" key="3">
    <source>
        <dbReference type="ARBA" id="ARBA00023082"/>
    </source>
</evidence>
<keyword evidence="8" id="KW-1185">Reference proteome</keyword>
<dbReference type="GO" id="GO:0003677">
    <property type="term" value="F:DNA binding"/>
    <property type="evidence" value="ECO:0007669"/>
    <property type="project" value="InterPro"/>
</dbReference>
<sequence length="184" mass="21025">MQDSRNDALVEYLLGCARQDAQALDRLYRATSAHLYAQLLRILRHEASAQDCLQQVYIRIWAAAGQYDASRARPMTWLGTMTRNIAIDWIRRQRPSEHDSDELIAAMPGLSDIEADVDLAQHSGELHQCLAELNEDQRRALELAYFEGLTHQDLANQLDQPLGTVKSWVRRGLERLKTCMSHLI</sequence>
<evidence type="ECO:0000259" key="6">
    <source>
        <dbReference type="Pfam" id="PF08281"/>
    </source>
</evidence>
<dbReference type="EMBL" id="VNFH01000010">
    <property type="protein sequence ID" value="TVU68366.1"/>
    <property type="molecule type" value="Genomic_DNA"/>
</dbReference>
<dbReference type="PANTHER" id="PTHR43133:SF62">
    <property type="entry name" value="RNA POLYMERASE SIGMA FACTOR SIGZ"/>
    <property type="match status" value="1"/>
</dbReference>
<name>A0A558HGV3_9GAMM</name>
<dbReference type="InterPro" id="IPR036388">
    <property type="entry name" value="WH-like_DNA-bd_sf"/>
</dbReference>
<dbReference type="Gene3D" id="1.10.10.10">
    <property type="entry name" value="Winged helix-like DNA-binding domain superfamily/Winged helix DNA-binding domain"/>
    <property type="match status" value="1"/>
</dbReference>
<keyword evidence="3" id="KW-0731">Sigma factor</keyword>
<dbReference type="CDD" id="cd06171">
    <property type="entry name" value="Sigma70_r4"/>
    <property type="match status" value="1"/>
</dbReference>
<evidence type="ECO:0000313" key="7">
    <source>
        <dbReference type="EMBL" id="TVU68366.1"/>
    </source>
</evidence>
<dbReference type="NCBIfam" id="TIGR02937">
    <property type="entry name" value="sigma70-ECF"/>
    <property type="match status" value="1"/>
</dbReference>
<comment type="caution">
    <text evidence="7">The sequence shown here is derived from an EMBL/GenBank/DDBJ whole genome shotgun (WGS) entry which is preliminary data.</text>
</comment>
<dbReference type="InterPro" id="IPR013325">
    <property type="entry name" value="RNA_pol_sigma_r2"/>
</dbReference>
<dbReference type="InterPro" id="IPR013249">
    <property type="entry name" value="RNA_pol_sigma70_r4_t2"/>
</dbReference>